<evidence type="ECO:0000313" key="2">
    <source>
        <dbReference type="EMBL" id="SVA31991.1"/>
    </source>
</evidence>
<dbReference type="InterPro" id="IPR012902">
    <property type="entry name" value="N_methyl_site"/>
</dbReference>
<protein>
    <recommendedName>
        <fullName evidence="3">Pili assembly chaperone</fullName>
    </recommendedName>
</protein>
<evidence type="ECO:0008006" key="3">
    <source>
        <dbReference type="Google" id="ProtNLM"/>
    </source>
</evidence>
<dbReference type="PROSITE" id="PS00409">
    <property type="entry name" value="PROKAR_NTER_METHYL"/>
    <property type="match status" value="1"/>
</dbReference>
<dbReference type="InterPro" id="IPR045584">
    <property type="entry name" value="Pilin-like"/>
</dbReference>
<keyword evidence="1" id="KW-1133">Transmembrane helix</keyword>
<evidence type="ECO:0000256" key="1">
    <source>
        <dbReference type="SAM" id="Phobius"/>
    </source>
</evidence>
<organism evidence="2">
    <name type="scientific">marine metagenome</name>
    <dbReference type="NCBI Taxonomy" id="408172"/>
    <lineage>
        <taxon>unclassified sequences</taxon>
        <taxon>metagenomes</taxon>
        <taxon>ecological metagenomes</taxon>
    </lineage>
</organism>
<keyword evidence="1" id="KW-0472">Membrane</keyword>
<dbReference type="Gene3D" id="3.30.700.10">
    <property type="entry name" value="Glycoprotein, Type 4 Pilin"/>
    <property type="match status" value="1"/>
</dbReference>
<keyword evidence="1" id="KW-0812">Transmembrane</keyword>
<dbReference type="AlphaFoldDB" id="A0A381UW63"/>
<gene>
    <name evidence="2" type="ORF">METZ01_LOCUS84845</name>
</gene>
<accession>A0A381UW63</accession>
<sequence length="175" mass="17042">MRLRGSGGFTLIELLIVVAIISIIAAIAVPGLQRARMSGNEASAIGSLRAINSAQATFAASCGSGFYAPSLARLATPPTVGGGDGFIGTDLNADPSVKSSYTITLTAGAAATGAPASCNGAGAGSVVSTYFVSASPTTGGGARFFATNQGGTIYQSTDVVPVAQNGAPAGATPIQ</sequence>
<proteinExistence type="predicted"/>
<reference evidence="2" key="1">
    <citation type="submission" date="2018-05" db="EMBL/GenBank/DDBJ databases">
        <authorList>
            <person name="Lanie J.A."/>
            <person name="Ng W.-L."/>
            <person name="Kazmierczak K.M."/>
            <person name="Andrzejewski T.M."/>
            <person name="Davidsen T.M."/>
            <person name="Wayne K.J."/>
            <person name="Tettelin H."/>
            <person name="Glass J.I."/>
            <person name="Rusch D."/>
            <person name="Podicherti R."/>
            <person name="Tsui H.-C.T."/>
            <person name="Winkler M.E."/>
        </authorList>
    </citation>
    <scope>NUCLEOTIDE SEQUENCE</scope>
</reference>
<dbReference type="Pfam" id="PF07963">
    <property type="entry name" value="N_methyl"/>
    <property type="match status" value="1"/>
</dbReference>
<name>A0A381UW63_9ZZZZ</name>
<dbReference type="SUPFAM" id="SSF54523">
    <property type="entry name" value="Pili subunits"/>
    <property type="match status" value="1"/>
</dbReference>
<dbReference type="NCBIfam" id="TIGR02532">
    <property type="entry name" value="IV_pilin_GFxxxE"/>
    <property type="match status" value="1"/>
</dbReference>
<dbReference type="PANTHER" id="PTHR30093">
    <property type="entry name" value="GENERAL SECRETION PATHWAY PROTEIN G"/>
    <property type="match status" value="1"/>
</dbReference>
<dbReference type="EMBL" id="UINC01007201">
    <property type="protein sequence ID" value="SVA31991.1"/>
    <property type="molecule type" value="Genomic_DNA"/>
</dbReference>
<feature type="transmembrane region" description="Helical" evidence="1">
    <location>
        <begin position="6"/>
        <end position="29"/>
    </location>
</feature>